<keyword evidence="1" id="KW-1133">Transmembrane helix</keyword>
<gene>
    <name evidence="2" type="ORF">NAT47_06270</name>
</gene>
<feature type="transmembrane region" description="Helical" evidence="1">
    <location>
        <begin position="12"/>
        <end position="34"/>
    </location>
</feature>
<evidence type="ECO:0000313" key="3">
    <source>
        <dbReference type="Proteomes" id="UP001203342"/>
    </source>
</evidence>
<name>A0ABT0TGA7_9FLAO</name>
<sequence length="158" mass="18505">MKTHFLFPNQFKIIGWFLFVPSVIITILISSFAVNIDEYLNVTVFAVYANEFISDGVFLKFIKNGIVDELLTLSMIIGGILIGFSKLKVEDEMISKIRYESLVWATYLNYGIILLFTIFIYGTSYLNVLYHNMFTLLLFFIIRFHYMIYKLNKTNQDD</sequence>
<keyword evidence="1" id="KW-0472">Membrane</keyword>
<evidence type="ECO:0000256" key="1">
    <source>
        <dbReference type="SAM" id="Phobius"/>
    </source>
</evidence>
<organism evidence="2 3">
    <name type="scientific">Flavobacterium fragile</name>
    <dbReference type="NCBI Taxonomy" id="2949085"/>
    <lineage>
        <taxon>Bacteria</taxon>
        <taxon>Pseudomonadati</taxon>
        <taxon>Bacteroidota</taxon>
        <taxon>Flavobacteriia</taxon>
        <taxon>Flavobacteriales</taxon>
        <taxon>Flavobacteriaceae</taxon>
        <taxon>Flavobacterium</taxon>
    </lineage>
</organism>
<dbReference type="Proteomes" id="UP001203342">
    <property type="component" value="Unassembled WGS sequence"/>
</dbReference>
<protein>
    <submittedName>
        <fullName evidence="2">Uncharacterized protein</fullName>
    </submittedName>
</protein>
<dbReference type="RefSeq" id="WP_250581490.1">
    <property type="nucleotide sequence ID" value="NZ_JAMLJN010000004.1"/>
</dbReference>
<reference evidence="2 3" key="1">
    <citation type="submission" date="2022-05" db="EMBL/GenBank/DDBJ databases">
        <title>Flavobacterium sp., isolated from activated sludge.</title>
        <authorList>
            <person name="Ran Q."/>
        </authorList>
    </citation>
    <scope>NUCLEOTIDE SEQUENCE [LARGE SCALE GENOMIC DNA]</scope>
    <source>
        <strain evidence="2 3">HXWNR69</strain>
    </source>
</reference>
<comment type="caution">
    <text evidence="2">The sequence shown here is derived from an EMBL/GenBank/DDBJ whole genome shotgun (WGS) entry which is preliminary data.</text>
</comment>
<feature type="transmembrane region" description="Helical" evidence="1">
    <location>
        <begin position="101"/>
        <end position="122"/>
    </location>
</feature>
<keyword evidence="1" id="KW-0812">Transmembrane</keyword>
<proteinExistence type="predicted"/>
<dbReference type="EMBL" id="JAMLJN010000004">
    <property type="protein sequence ID" value="MCL9770015.1"/>
    <property type="molecule type" value="Genomic_DNA"/>
</dbReference>
<evidence type="ECO:0000313" key="2">
    <source>
        <dbReference type="EMBL" id="MCL9770015.1"/>
    </source>
</evidence>
<feature type="transmembrane region" description="Helical" evidence="1">
    <location>
        <begin position="70"/>
        <end position="89"/>
    </location>
</feature>
<feature type="transmembrane region" description="Helical" evidence="1">
    <location>
        <begin position="128"/>
        <end position="146"/>
    </location>
</feature>
<keyword evidence="3" id="KW-1185">Reference proteome</keyword>
<accession>A0ABT0TGA7</accession>